<gene>
    <name evidence="1" type="ORF">ACMD2_12844</name>
</gene>
<proteinExistence type="predicted"/>
<dbReference type="AlphaFoldDB" id="A0A199W8Z1"/>
<comment type="caution">
    <text evidence="1">The sequence shown here is derived from an EMBL/GenBank/DDBJ whole genome shotgun (WGS) entry which is preliminary data.</text>
</comment>
<dbReference type="EMBL" id="LSRQ01000048">
    <property type="protein sequence ID" value="OAY85779.1"/>
    <property type="molecule type" value="Genomic_DNA"/>
</dbReference>
<protein>
    <submittedName>
        <fullName evidence="1">Uncharacterized protein</fullName>
    </submittedName>
</protein>
<evidence type="ECO:0000313" key="2">
    <source>
        <dbReference type="Proteomes" id="UP000092600"/>
    </source>
</evidence>
<organism evidence="1 2">
    <name type="scientific">Ananas comosus</name>
    <name type="common">Pineapple</name>
    <name type="synonym">Ananas ananas</name>
    <dbReference type="NCBI Taxonomy" id="4615"/>
    <lineage>
        <taxon>Eukaryota</taxon>
        <taxon>Viridiplantae</taxon>
        <taxon>Streptophyta</taxon>
        <taxon>Embryophyta</taxon>
        <taxon>Tracheophyta</taxon>
        <taxon>Spermatophyta</taxon>
        <taxon>Magnoliopsida</taxon>
        <taxon>Liliopsida</taxon>
        <taxon>Poales</taxon>
        <taxon>Bromeliaceae</taxon>
        <taxon>Bromelioideae</taxon>
        <taxon>Ananas</taxon>
    </lineage>
</organism>
<sequence length="92" mass="10779">MVKGFRVFIGAEGIERAGSYSLHPVHPYDVNRQSLSHERTHDEPDSDWEPRYVRKIRPSDEDIGMTWVGEHDIDSKASDLIARFHERLYEKL</sequence>
<dbReference type="Proteomes" id="UP000092600">
    <property type="component" value="Unassembled WGS sequence"/>
</dbReference>
<evidence type="ECO:0000313" key="1">
    <source>
        <dbReference type="EMBL" id="OAY85779.1"/>
    </source>
</evidence>
<name>A0A199W8Z1_ANACO</name>
<dbReference type="PANTHER" id="PTHR33511">
    <property type="entry name" value="OS06G0632400 PROTEIN"/>
    <property type="match status" value="1"/>
</dbReference>
<accession>A0A199W8Z1</accession>
<reference evidence="1 2" key="1">
    <citation type="journal article" date="2016" name="DNA Res.">
        <title>The draft genome of MD-2 pineapple using hybrid error correction of long reads.</title>
        <authorList>
            <person name="Redwan R.M."/>
            <person name="Saidin A."/>
            <person name="Kumar S.V."/>
        </authorList>
    </citation>
    <scope>NUCLEOTIDE SEQUENCE [LARGE SCALE GENOMIC DNA]</scope>
    <source>
        <strain evidence="2">cv. MD2</strain>
        <tissue evidence="1">Leaf</tissue>
    </source>
</reference>